<feature type="region of interest" description="Disordered" evidence="1">
    <location>
        <begin position="19"/>
        <end position="45"/>
    </location>
</feature>
<keyword evidence="2" id="KW-1133">Transmembrane helix</keyword>
<name>A0ABR3ZJC0_9PEZI</name>
<dbReference type="EMBL" id="JAWDJO010000014">
    <property type="protein sequence ID" value="KAL1900312.1"/>
    <property type="molecule type" value="Genomic_DNA"/>
</dbReference>
<dbReference type="Proteomes" id="UP001583280">
    <property type="component" value="Unassembled WGS sequence"/>
</dbReference>
<keyword evidence="2" id="KW-0812">Transmembrane</keyword>
<feature type="region of interest" description="Disordered" evidence="1">
    <location>
        <begin position="77"/>
        <end position="144"/>
    </location>
</feature>
<dbReference type="PANTHER" id="PTHR33604">
    <property type="entry name" value="OSJNBA0004B13.7 PROTEIN"/>
    <property type="match status" value="1"/>
</dbReference>
<protein>
    <submittedName>
        <fullName evidence="3">Uncharacterized protein</fullName>
    </submittedName>
</protein>
<gene>
    <name evidence="3" type="ORF">Cpir12675_000996</name>
</gene>
<evidence type="ECO:0000256" key="1">
    <source>
        <dbReference type="SAM" id="MobiDB-lite"/>
    </source>
</evidence>
<keyword evidence="2" id="KW-0472">Membrane</keyword>
<sequence length="690" mass="77352">MASLRDTIRDLLFASNNDDLGKKNDDLPRNNLHLNPSTRSSSSRFPARRLSIRRLIILAFGGLILFTIFKALTARHDSPDSPFHQGTRQHDSTRGNFRSVWNGQLPGTMPPRAHGDPVPGSPAPKAVSSKEQDKPISGLGISSHNKETYNGPLKFNELASTLFNIRKASGTTTTVNTKNVLFAAGDYKSAATLIPLACQMSQELNNYVHFALVTRDEMPIRYLKEVNGVQEDCLVVFHDARPDLTSISTTSRMQTAAERALHHINMYMHPQAIIIDGSRNEEAFFLNGFRDTADDLKLPLIELPSNMPNEMSFLTKLDSVALANWNKVELDIIIQAPSRGSGALIRLLDCLNQADFSGLPIPHLTIDLPTDVEVETRRYLDKFNWPPSRSSNPSRARMFSLRHRISNRNISEEESALRFFESFWPANQQFSHVLVLSPNVQISRNSFHYLHYSMLYYHYSQKAISQSWDKRVLGISLDYPETSVDGIQPFEAPEKSFLWESPTSNALLVFGSKWAEAHSLISNLINTMPLSNSDTAMALVQAKTLGKSFPSWMEYLLLLSRARGYLTLYPGIETAATVAAVGHSLYLAPEEYSAEDAHQAQHRARKERVRLNIGSTVTSIDTLSNNSLPALGQMEIMQWQGQVVNLRRLNMATDEYTTEFRSLYGRCGSKNKPKARIEGLANDLFCFGTS</sequence>
<evidence type="ECO:0000313" key="4">
    <source>
        <dbReference type="Proteomes" id="UP001583280"/>
    </source>
</evidence>
<proteinExistence type="predicted"/>
<evidence type="ECO:0000256" key="2">
    <source>
        <dbReference type="SAM" id="Phobius"/>
    </source>
</evidence>
<organism evidence="3 4">
    <name type="scientific">Ceratocystis pirilliformis</name>
    <dbReference type="NCBI Taxonomy" id="259994"/>
    <lineage>
        <taxon>Eukaryota</taxon>
        <taxon>Fungi</taxon>
        <taxon>Dikarya</taxon>
        <taxon>Ascomycota</taxon>
        <taxon>Pezizomycotina</taxon>
        <taxon>Sordariomycetes</taxon>
        <taxon>Hypocreomycetidae</taxon>
        <taxon>Microascales</taxon>
        <taxon>Ceratocystidaceae</taxon>
        <taxon>Ceratocystis</taxon>
    </lineage>
</organism>
<dbReference type="PANTHER" id="PTHR33604:SF3">
    <property type="entry name" value="OSJNBA0004B13.7 PROTEIN"/>
    <property type="match status" value="1"/>
</dbReference>
<feature type="compositionally biased region" description="Polar residues" evidence="1">
    <location>
        <begin position="32"/>
        <end position="44"/>
    </location>
</feature>
<feature type="compositionally biased region" description="Basic and acidic residues" evidence="1">
    <location>
        <begin position="19"/>
        <end position="28"/>
    </location>
</feature>
<accession>A0ABR3ZJC0</accession>
<comment type="caution">
    <text evidence="3">The sequence shown here is derived from an EMBL/GenBank/DDBJ whole genome shotgun (WGS) entry which is preliminary data.</text>
</comment>
<feature type="transmembrane region" description="Helical" evidence="2">
    <location>
        <begin position="55"/>
        <end position="72"/>
    </location>
</feature>
<reference evidence="3 4" key="1">
    <citation type="journal article" date="2024" name="IMA Fungus">
        <title>IMA Genome - F19 : A genome assembly and annotation guide to empower mycologists, including annotated draft genome sequences of Ceratocystis pirilliformis, Diaporthe australafricana, Fusarium ophioides, Paecilomyces lecythidis, and Sporothrix stenoceras.</title>
        <authorList>
            <person name="Aylward J."/>
            <person name="Wilson A.M."/>
            <person name="Visagie C.M."/>
            <person name="Spraker J."/>
            <person name="Barnes I."/>
            <person name="Buitendag C."/>
            <person name="Ceriani C."/>
            <person name="Del Mar Angel L."/>
            <person name="du Plessis D."/>
            <person name="Fuchs T."/>
            <person name="Gasser K."/>
            <person name="Kramer D."/>
            <person name="Li W."/>
            <person name="Munsamy K."/>
            <person name="Piso A."/>
            <person name="Price J.L."/>
            <person name="Sonnekus B."/>
            <person name="Thomas C."/>
            <person name="van der Nest A."/>
            <person name="van Dijk A."/>
            <person name="van Heerden A."/>
            <person name="van Vuuren N."/>
            <person name="Yilmaz N."/>
            <person name="Duong T.A."/>
            <person name="van der Merwe N.A."/>
            <person name="Wingfield M.J."/>
            <person name="Wingfield B.D."/>
        </authorList>
    </citation>
    <scope>NUCLEOTIDE SEQUENCE [LARGE SCALE GENOMIC DNA]</scope>
    <source>
        <strain evidence="3 4">CMW 12675</strain>
    </source>
</reference>
<keyword evidence="4" id="KW-1185">Reference proteome</keyword>
<evidence type="ECO:0000313" key="3">
    <source>
        <dbReference type="EMBL" id="KAL1900312.1"/>
    </source>
</evidence>